<evidence type="ECO:0000256" key="2">
    <source>
        <dbReference type="ARBA" id="ARBA00023015"/>
    </source>
</evidence>
<dbReference type="InterPro" id="IPR036879">
    <property type="entry name" value="TF_MADSbox_sf"/>
</dbReference>
<dbReference type="GO" id="GO:0005634">
    <property type="term" value="C:nucleus"/>
    <property type="evidence" value="ECO:0007669"/>
    <property type="project" value="UniProtKB-SubCell"/>
</dbReference>
<keyword evidence="8" id="KW-1185">Reference proteome</keyword>
<comment type="subcellular location">
    <subcellularLocation>
        <location evidence="1">Nucleus</location>
    </subcellularLocation>
</comment>
<dbReference type="GO" id="GO:0000981">
    <property type="term" value="F:DNA-binding transcription factor activity, RNA polymerase II-specific"/>
    <property type="evidence" value="ECO:0000318"/>
    <property type="project" value="GO_Central"/>
</dbReference>
<dbReference type="Gene3D" id="3.40.1810.10">
    <property type="entry name" value="Transcription factor, MADS-box"/>
    <property type="match status" value="1"/>
</dbReference>
<gene>
    <name evidence="7" type="ORF">T459_20155</name>
</gene>
<dbReference type="SMART" id="SM00432">
    <property type="entry name" value="MADS"/>
    <property type="match status" value="1"/>
</dbReference>
<dbReference type="OrthoDB" id="601557at2759"/>
<dbReference type="GO" id="GO:0046983">
    <property type="term" value="F:protein dimerization activity"/>
    <property type="evidence" value="ECO:0007669"/>
    <property type="project" value="InterPro"/>
</dbReference>
<evidence type="ECO:0000256" key="5">
    <source>
        <dbReference type="ARBA" id="ARBA00023242"/>
    </source>
</evidence>
<evidence type="ECO:0000313" key="8">
    <source>
        <dbReference type="Proteomes" id="UP000222542"/>
    </source>
</evidence>
<reference evidence="7 8" key="1">
    <citation type="journal article" date="2014" name="Nat. Genet.">
        <title>Genome sequence of the hot pepper provides insights into the evolution of pungency in Capsicum species.</title>
        <authorList>
            <person name="Kim S."/>
            <person name="Park M."/>
            <person name="Yeom S.I."/>
            <person name="Kim Y.M."/>
            <person name="Lee J.M."/>
            <person name="Lee H.A."/>
            <person name="Seo E."/>
            <person name="Choi J."/>
            <person name="Cheong K."/>
            <person name="Kim K.T."/>
            <person name="Jung K."/>
            <person name="Lee G.W."/>
            <person name="Oh S.K."/>
            <person name="Bae C."/>
            <person name="Kim S.B."/>
            <person name="Lee H.Y."/>
            <person name="Kim S.Y."/>
            <person name="Kim M.S."/>
            <person name="Kang B.C."/>
            <person name="Jo Y.D."/>
            <person name="Yang H.B."/>
            <person name="Jeong H.J."/>
            <person name="Kang W.H."/>
            <person name="Kwon J.K."/>
            <person name="Shin C."/>
            <person name="Lim J.Y."/>
            <person name="Park J.H."/>
            <person name="Huh J.H."/>
            <person name="Kim J.S."/>
            <person name="Kim B.D."/>
            <person name="Cohen O."/>
            <person name="Paran I."/>
            <person name="Suh M.C."/>
            <person name="Lee S.B."/>
            <person name="Kim Y.K."/>
            <person name="Shin Y."/>
            <person name="Noh S.J."/>
            <person name="Park J."/>
            <person name="Seo Y.S."/>
            <person name="Kwon S.Y."/>
            <person name="Kim H.A."/>
            <person name="Park J.M."/>
            <person name="Kim H.J."/>
            <person name="Choi S.B."/>
            <person name="Bosland P.W."/>
            <person name="Reeves G."/>
            <person name="Jo S.H."/>
            <person name="Lee B.W."/>
            <person name="Cho H.T."/>
            <person name="Choi H.S."/>
            <person name="Lee M.S."/>
            <person name="Yu Y."/>
            <person name="Do Choi Y."/>
            <person name="Park B.S."/>
            <person name="van Deynze A."/>
            <person name="Ashrafi H."/>
            <person name="Hill T."/>
            <person name="Kim W.T."/>
            <person name="Pai H.S."/>
            <person name="Ahn H.K."/>
            <person name="Yeam I."/>
            <person name="Giovannoni J.J."/>
            <person name="Rose J.K."/>
            <person name="Sorensen I."/>
            <person name="Lee S.J."/>
            <person name="Kim R.W."/>
            <person name="Choi I.Y."/>
            <person name="Choi B.S."/>
            <person name="Lim J.S."/>
            <person name="Lee Y.H."/>
            <person name="Choi D."/>
        </authorList>
    </citation>
    <scope>NUCLEOTIDE SEQUENCE [LARGE SCALE GENOMIC DNA]</scope>
    <source>
        <strain evidence="8">cv. CM334</strain>
    </source>
</reference>
<name>A0A1U8FGK9_CAPAN</name>
<feature type="domain" description="MADS-box" evidence="6">
    <location>
        <begin position="1"/>
        <end position="47"/>
    </location>
</feature>
<keyword evidence="2" id="KW-0805">Transcription regulation</keyword>
<evidence type="ECO:0000256" key="4">
    <source>
        <dbReference type="ARBA" id="ARBA00023163"/>
    </source>
</evidence>
<dbReference type="Gramene" id="PHT76633">
    <property type="protein sequence ID" value="PHT76633"/>
    <property type="gene ID" value="T459_20155"/>
</dbReference>
<dbReference type="KEGG" id="cann:107854992"/>
<keyword evidence="4" id="KW-0804">Transcription</keyword>
<evidence type="ECO:0000256" key="1">
    <source>
        <dbReference type="ARBA" id="ARBA00004123"/>
    </source>
</evidence>
<accession>A0A1U8FGK9</accession>
<dbReference type="PROSITE" id="PS50066">
    <property type="entry name" value="MADS_BOX_2"/>
    <property type="match status" value="1"/>
</dbReference>
<dbReference type="SMR" id="A0A1U8FGK9"/>
<dbReference type="InterPro" id="IPR002100">
    <property type="entry name" value="TF_MADSbox"/>
</dbReference>
<evidence type="ECO:0000259" key="6">
    <source>
        <dbReference type="PROSITE" id="PS50066"/>
    </source>
</evidence>
<protein>
    <recommendedName>
        <fullName evidence="6">MADS-box domain-containing protein</fullName>
    </recommendedName>
</protein>
<dbReference type="OMA" id="GVEWIID"/>
<reference evidence="7 8" key="2">
    <citation type="journal article" date="2017" name="Genome Biol.">
        <title>New reference genome sequences of hot pepper reveal the massive evolution of plant disease-resistance genes by retroduplication.</title>
        <authorList>
            <person name="Kim S."/>
            <person name="Park J."/>
            <person name="Yeom S.I."/>
            <person name="Kim Y.M."/>
            <person name="Seo E."/>
            <person name="Kim K.T."/>
            <person name="Kim M.S."/>
            <person name="Lee J.M."/>
            <person name="Cheong K."/>
            <person name="Shin H.S."/>
            <person name="Kim S.B."/>
            <person name="Han K."/>
            <person name="Lee J."/>
            <person name="Park M."/>
            <person name="Lee H.A."/>
            <person name="Lee H.Y."/>
            <person name="Lee Y."/>
            <person name="Oh S."/>
            <person name="Lee J.H."/>
            <person name="Choi E."/>
            <person name="Choi E."/>
            <person name="Lee S.E."/>
            <person name="Jeon J."/>
            <person name="Kim H."/>
            <person name="Choi G."/>
            <person name="Song H."/>
            <person name="Lee J."/>
            <person name="Lee S.C."/>
            <person name="Kwon J.K."/>
            <person name="Lee H.Y."/>
            <person name="Koo N."/>
            <person name="Hong Y."/>
            <person name="Kim R.W."/>
            <person name="Kang W.H."/>
            <person name="Huh J.H."/>
            <person name="Kang B.C."/>
            <person name="Yang T.J."/>
            <person name="Lee Y.H."/>
            <person name="Bennetzen J.L."/>
            <person name="Choi D."/>
        </authorList>
    </citation>
    <scope>NUCLEOTIDE SEQUENCE [LARGE SCALE GENOMIC DNA]</scope>
    <source>
        <strain evidence="8">cv. CM334</strain>
    </source>
</reference>
<dbReference type="GO" id="GO:0000978">
    <property type="term" value="F:RNA polymerase II cis-regulatory region sequence-specific DNA binding"/>
    <property type="evidence" value="ECO:0000318"/>
    <property type="project" value="GO_Central"/>
</dbReference>
<evidence type="ECO:0000256" key="3">
    <source>
        <dbReference type="ARBA" id="ARBA00023125"/>
    </source>
</evidence>
<dbReference type="EMBL" id="AYRZ02000007">
    <property type="protein sequence ID" value="PHT76633.1"/>
    <property type="molecule type" value="Genomic_DNA"/>
</dbReference>
<keyword evidence="3" id="KW-0238">DNA-binding</keyword>
<keyword evidence="5" id="KW-0539">Nucleus</keyword>
<dbReference type="AlphaFoldDB" id="A0A1U8FGK9"/>
<organism evidence="7 8">
    <name type="scientific">Capsicum annuum</name>
    <name type="common">Capsicum pepper</name>
    <dbReference type="NCBI Taxonomy" id="4072"/>
    <lineage>
        <taxon>Eukaryota</taxon>
        <taxon>Viridiplantae</taxon>
        <taxon>Streptophyta</taxon>
        <taxon>Embryophyta</taxon>
        <taxon>Tracheophyta</taxon>
        <taxon>Spermatophyta</taxon>
        <taxon>Magnoliopsida</taxon>
        <taxon>eudicotyledons</taxon>
        <taxon>Gunneridae</taxon>
        <taxon>Pentapetalae</taxon>
        <taxon>asterids</taxon>
        <taxon>lamiids</taxon>
        <taxon>Solanales</taxon>
        <taxon>Solanaceae</taxon>
        <taxon>Solanoideae</taxon>
        <taxon>Capsiceae</taxon>
        <taxon>Capsicum</taxon>
    </lineage>
</organism>
<evidence type="ECO:0000313" key="7">
    <source>
        <dbReference type="EMBL" id="PHT76633.1"/>
    </source>
</evidence>
<sequence length="224" mass="25840">MGRAKINMEFTQDHKNRKSTCVKRKASLVKKISKLAILCGIKACMIIDGGITDQDISQHDQIWPNDPKQVHELINLYKAQPLQGRSKRAKTLSNFFENQKKKVEVKAENYPTWDSRFDYLSEKELRNLACVLERRIENAKGKAGFLKRTNIGSSSLLSRQEILDYTELMNYNNNLMNQTTSWWPSIDYNFFQANIPSGVNSMGVEWIIDLLLPLIINLTMQIIL</sequence>
<dbReference type="STRING" id="4072.A0A1U8FGK9"/>
<dbReference type="SUPFAM" id="SSF55455">
    <property type="entry name" value="SRF-like"/>
    <property type="match status" value="1"/>
</dbReference>
<proteinExistence type="predicted"/>
<dbReference type="Pfam" id="PF00319">
    <property type="entry name" value="SRF-TF"/>
    <property type="match status" value="1"/>
</dbReference>
<dbReference type="Proteomes" id="UP000222542">
    <property type="component" value="Unassembled WGS sequence"/>
</dbReference>
<comment type="caution">
    <text evidence="7">The sequence shown here is derived from an EMBL/GenBank/DDBJ whole genome shotgun (WGS) entry which is preliminary data.</text>
</comment>
<dbReference type="GO" id="GO:0006357">
    <property type="term" value="P:regulation of transcription by RNA polymerase II"/>
    <property type="evidence" value="ECO:0000318"/>
    <property type="project" value="GO_Central"/>
</dbReference>